<feature type="region of interest" description="Disordered" evidence="1">
    <location>
        <begin position="451"/>
        <end position="499"/>
    </location>
</feature>
<evidence type="ECO:0000313" key="3">
    <source>
        <dbReference type="Proteomes" id="UP001372338"/>
    </source>
</evidence>
<feature type="compositionally biased region" description="Polar residues" evidence="1">
    <location>
        <begin position="476"/>
        <end position="491"/>
    </location>
</feature>
<protein>
    <recommendedName>
        <fullName evidence="4">DUF4283 domain-containing protein</fullName>
    </recommendedName>
</protein>
<evidence type="ECO:0000313" key="2">
    <source>
        <dbReference type="EMBL" id="KAK7283204.1"/>
    </source>
</evidence>
<dbReference type="PANTHER" id="PTHR34427:SF5">
    <property type="entry name" value="DUF4283 DOMAIN-CONTAINING PROTEIN"/>
    <property type="match status" value="1"/>
</dbReference>
<sequence length="558" mass="62291">MFQTHKEDGDALRDCYVGQLKRREDAFHFQQVLFKEGFFSIKATPLGGGCVLLKGGDREEISEILAKEKIWIDGWFNKIELWKPALFPKERFVWVIILGVSLHAWNEEFFRLVTKSSREFIKSDSSTMRKERMDRAKVLISTSIVTKVDSVAQVKVDDMVIEIRVMEERWGGDDLGGKEYASRQRRWDSDEEFSSSSHSYFNGAGEMSGFETEEEWVTETGAGEVGTVNEGCLGDGDLVCQKVLSIVQETNEFQIQGSEKDGGGKGAAVESPLFERDIPFSSDKKETEPFLAISHDTRFSDVLPRSRDGSLPKDGLIEMDSENGLLLGHSGNSSAVKETPNSIKQIGLCVTQTNPKIILSRSPSKQVNSTGPDFVICLNGPSLSAVAPRRYVQKKTTGKERRGVFKGSKFETGSTFGLKNQVASVKKRNKGLRSKPKALLCQPTKRLMIQCSQRKSSSRSNRRRLSRLSTVSESSAVGNSDSLSHTNNCPPVSSEEGKHHIREGKARINAERLWSTGKQMRVTFPGEDEMMIEALKDLEVRDELLAAQSNHGDQYVNQ</sequence>
<feature type="compositionally biased region" description="Basic residues" evidence="1">
    <location>
        <begin position="456"/>
        <end position="466"/>
    </location>
</feature>
<reference evidence="2 3" key="1">
    <citation type="submission" date="2024-01" db="EMBL/GenBank/DDBJ databases">
        <title>The genomes of 5 underutilized Papilionoideae crops provide insights into root nodulation and disease resistanc.</title>
        <authorList>
            <person name="Yuan L."/>
        </authorList>
    </citation>
    <scope>NUCLEOTIDE SEQUENCE [LARGE SCALE GENOMIC DNA]</scope>
    <source>
        <strain evidence="2">ZHUSHIDOU_FW_LH</strain>
        <tissue evidence="2">Leaf</tissue>
    </source>
</reference>
<evidence type="ECO:0008006" key="4">
    <source>
        <dbReference type="Google" id="ProtNLM"/>
    </source>
</evidence>
<comment type="caution">
    <text evidence="2">The sequence shown here is derived from an EMBL/GenBank/DDBJ whole genome shotgun (WGS) entry which is preliminary data.</text>
</comment>
<dbReference type="AlphaFoldDB" id="A0AAN9P278"/>
<keyword evidence="3" id="KW-1185">Reference proteome</keyword>
<organism evidence="2 3">
    <name type="scientific">Crotalaria pallida</name>
    <name type="common">Smooth rattlebox</name>
    <name type="synonym">Crotalaria striata</name>
    <dbReference type="NCBI Taxonomy" id="3830"/>
    <lineage>
        <taxon>Eukaryota</taxon>
        <taxon>Viridiplantae</taxon>
        <taxon>Streptophyta</taxon>
        <taxon>Embryophyta</taxon>
        <taxon>Tracheophyta</taxon>
        <taxon>Spermatophyta</taxon>
        <taxon>Magnoliopsida</taxon>
        <taxon>eudicotyledons</taxon>
        <taxon>Gunneridae</taxon>
        <taxon>Pentapetalae</taxon>
        <taxon>rosids</taxon>
        <taxon>fabids</taxon>
        <taxon>Fabales</taxon>
        <taxon>Fabaceae</taxon>
        <taxon>Papilionoideae</taxon>
        <taxon>50 kb inversion clade</taxon>
        <taxon>genistoids sensu lato</taxon>
        <taxon>core genistoids</taxon>
        <taxon>Crotalarieae</taxon>
        <taxon>Crotalaria</taxon>
    </lineage>
</organism>
<dbReference type="EMBL" id="JAYWIO010000002">
    <property type="protein sequence ID" value="KAK7283204.1"/>
    <property type="molecule type" value="Genomic_DNA"/>
</dbReference>
<gene>
    <name evidence="2" type="ORF">RIF29_12576</name>
</gene>
<dbReference type="PANTHER" id="PTHR34427">
    <property type="entry name" value="DUF4283 DOMAIN PROTEIN"/>
    <property type="match status" value="1"/>
</dbReference>
<accession>A0AAN9P278</accession>
<evidence type="ECO:0000256" key="1">
    <source>
        <dbReference type="SAM" id="MobiDB-lite"/>
    </source>
</evidence>
<name>A0AAN9P278_CROPI</name>
<proteinExistence type="predicted"/>
<dbReference type="Proteomes" id="UP001372338">
    <property type="component" value="Unassembled WGS sequence"/>
</dbReference>